<name>A0A6M0P9F1_9BACI</name>
<dbReference type="InterPro" id="IPR027417">
    <property type="entry name" value="P-loop_NTPase"/>
</dbReference>
<sequence>MRNKINWINIFRFRKLRNIKINIGERITVIAGHNGIGKSTILGLIANGSELKGHKSYFDKIFQSQFQEIFHLDADYDYIQDKESKYSVLMEYEYNQEKIYKTCSISKHGDRRLKVVPRNANRDGKQINAPVQDIGSSAKVPIPTLYVGMSRVIPIGESDQSLYSLTSTNVDESDLNYMNTKYKEIIGDEHLNTEKASKQNLRHSTKRSIGPTFEDYPYQSVSLGQDSLSSILTSIISFRKLKRELGQEYKGGLLIIDEVDACLHPSAQEKLITVLDKASKSLMLQIICTSHSLTVIKEVIGRQIQTRQNPADNRLHYNVVYLQNTIRPMIMKEPNYKKIKNDMFLRYATFNDDFQEIKVYMEDAEAKFLLQSILKFSDGVNLDGVRLNKISANISCDTLLKLPSKDSYFKSVIILLDGDVKKRTVYQQIIDENENICILPGELSPEYTIHHYLEELVKNSDHPYWIDNQEYIHSQLVRDNILNDINDRLENANDKKYREHYKEWFRRHQLIFEKTELLRYWIHDNEDDLGEFFFQFNLAIDFIKKLYITNY</sequence>
<dbReference type="Pfam" id="PF13304">
    <property type="entry name" value="AAA_21"/>
    <property type="match status" value="1"/>
</dbReference>
<evidence type="ECO:0000313" key="3">
    <source>
        <dbReference type="Proteomes" id="UP000476934"/>
    </source>
</evidence>
<evidence type="ECO:0000313" key="2">
    <source>
        <dbReference type="EMBL" id="NEY20530.1"/>
    </source>
</evidence>
<dbReference type="InterPro" id="IPR003959">
    <property type="entry name" value="ATPase_AAA_core"/>
</dbReference>
<feature type="domain" description="AAA+ ATPase" evidence="1">
    <location>
        <begin position="24"/>
        <end position="310"/>
    </location>
</feature>
<protein>
    <submittedName>
        <fullName evidence="2">AAA family ATPase</fullName>
    </submittedName>
</protein>
<gene>
    <name evidence="2" type="ORF">G4D61_11240</name>
</gene>
<comment type="caution">
    <text evidence="2">The sequence shown here is derived from an EMBL/GenBank/DDBJ whole genome shotgun (WGS) entry which is preliminary data.</text>
</comment>
<accession>A0A6M0P9F1</accession>
<dbReference type="Gene3D" id="3.40.50.300">
    <property type="entry name" value="P-loop containing nucleotide triphosphate hydrolases"/>
    <property type="match status" value="1"/>
</dbReference>
<reference evidence="2 3" key="1">
    <citation type="submission" date="2020-02" db="EMBL/GenBank/DDBJ databases">
        <authorList>
            <person name="Feng H."/>
        </authorList>
    </citation>
    <scope>NUCLEOTIDE SEQUENCE [LARGE SCALE GENOMIC DNA]</scope>
    <source>
        <strain evidence="2 3">Gsoil 114</strain>
    </source>
</reference>
<dbReference type="InterPro" id="IPR003593">
    <property type="entry name" value="AAA+_ATPase"/>
</dbReference>
<dbReference type="EMBL" id="JAAIWK010000017">
    <property type="protein sequence ID" value="NEY20530.1"/>
    <property type="molecule type" value="Genomic_DNA"/>
</dbReference>
<proteinExistence type="predicted"/>
<dbReference type="Proteomes" id="UP000476934">
    <property type="component" value="Unassembled WGS sequence"/>
</dbReference>
<dbReference type="GO" id="GO:0016887">
    <property type="term" value="F:ATP hydrolysis activity"/>
    <property type="evidence" value="ECO:0007669"/>
    <property type="project" value="InterPro"/>
</dbReference>
<dbReference type="PANTHER" id="PTHR43581">
    <property type="entry name" value="ATP/GTP PHOSPHATASE"/>
    <property type="match status" value="1"/>
</dbReference>
<reference evidence="2 3" key="2">
    <citation type="submission" date="2020-03" db="EMBL/GenBank/DDBJ databases">
        <title>Bacillus aquiflavi sp. nov., isolated from yellow water of strong flavor Chinese baijiu in Yibin region of China.</title>
        <authorList>
            <person name="Xie J."/>
        </authorList>
    </citation>
    <scope>NUCLEOTIDE SEQUENCE [LARGE SCALE GENOMIC DNA]</scope>
    <source>
        <strain evidence="2 3">Gsoil 114</strain>
    </source>
</reference>
<dbReference type="RefSeq" id="WP_163173974.1">
    <property type="nucleotide sequence ID" value="NZ_JAAIWK010000017.1"/>
</dbReference>
<organism evidence="2 3">
    <name type="scientific">Heyndrickxia ginsengihumi</name>
    <dbReference type="NCBI Taxonomy" id="363870"/>
    <lineage>
        <taxon>Bacteria</taxon>
        <taxon>Bacillati</taxon>
        <taxon>Bacillota</taxon>
        <taxon>Bacilli</taxon>
        <taxon>Bacillales</taxon>
        <taxon>Bacillaceae</taxon>
        <taxon>Heyndrickxia</taxon>
    </lineage>
</organism>
<evidence type="ECO:0000259" key="1">
    <source>
        <dbReference type="SMART" id="SM00382"/>
    </source>
</evidence>
<dbReference type="SMART" id="SM00382">
    <property type="entry name" value="AAA"/>
    <property type="match status" value="1"/>
</dbReference>
<dbReference type="AlphaFoldDB" id="A0A6M0P9F1"/>
<dbReference type="PANTHER" id="PTHR43581:SF2">
    <property type="entry name" value="EXCINUCLEASE ATPASE SUBUNIT"/>
    <property type="match status" value="1"/>
</dbReference>
<dbReference type="SUPFAM" id="SSF52540">
    <property type="entry name" value="P-loop containing nucleoside triphosphate hydrolases"/>
    <property type="match status" value="1"/>
</dbReference>
<dbReference type="GO" id="GO:0005524">
    <property type="term" value="F:ATP binding"/>
    <property type="evidence" value="ECO:0007669"/>
    <property type="project" value="InterPro"/>
</dbReference>
<keyword evidence="3" id="KW-1185">Reference proteome</keyword>
<dbReference type="InterPro" id="IPR051396">
    <property type="entry name" value="Bact_Antivir_Def_Nuclease"/>
</dbReference>